<evidence type="ECO:0000313" key="2">
    <source>
        <dbReference type="Proteomes" id="UP000828390"/>
    </source>
</evidence>
<protein>
    <submittedName>
        <fullName evidence="1">Uncharacterized protein</fullName>
    </submittedName>
</protein>
<dbReference type="Proteomes" id="UP000828390">
    <property type="component" value="Unassembled WGS sequence"/>
</dbReference>
<comment type="caution">
    <text evidence="1">The sequence shown here is derived from an EMBL/GenBank/DDBJ whole genome shotgun (WGS) entry which is preliminary data.</text>
</comment>
<reference evidence="1" key="2">
    <citation type="submission" date="2020-11" db="EMBL/GenBank/DDBJ databases">
        <authorList>
            <person name="McCartney M.A."/>
            <person name="Auch B."/>
            <person name="Kono T."/>
            <person name="Mallez S."/>
            <person name="Becker A."/>
            <person name="Gohl D.M."/>
            <person name="Silverstein K.A.T."/>
            <person name="Koren S."/>
            <person name="Bechman K.B."/>
            <person name="Herman A."/>
            <person name="Abrahante J.E."/>
            <person name="Garbe J."/>
        </authorList>
    </citation>
    <scope>NUCLEOTIDE SEQUENCE</scope>
    <source>
        <strain evidence="1">Duluth1</strain>
        <tissue evidence="1">Whole animal</tissue>
    </source>
</reference>
<reference evidence="1" key="1">
    <citation type="journal article" date="2019" name="bioRxiv">
        <title>The Genome of the Zebra Mussel, Dreissena polymorpha: A Resource for Invasive Species Research.</title>
        <authorList>
            <person name="McCartney M.A."/>
            <person name="Auch B."/>
            <person name="Kono T."/>
            <person name="Mallez S."/>
            <person name="Zhang Y."/>
            <person name="Obille A."/>
            <person name="Becker A."/>
            <person name="Abrahante J.E."/>
            <person name="Garbe J."/>
            <person name="Badalamenti J.P."/>
            <person name="Herman A."/>
            <person name="Mangelson H."/>
            <person name="Liachko I."/>
            <person name="Sullivan S."/>
            <person name="Sone E.D."/>
            <person name="Koren S."/>
            <person name="Silverstein K.A.T."/>
            <person name="Beckman K.B."/>
            <person name="Gohl D.M."/>
        </authorList>
    </citation>
    <scope>NUCLEOTIDE SEQUENCE</scope>
    <source>
        <strain evidence="1">Duluth1</strain>
        <tissue evidence="1">Whole animal</tissue>
    </source>
</reference>
<evidence type="ECO:0000313" key="1">
    <source>
        <dbReference type="EMBL" id="KAH3845324.1"/>
    </source>
</evidence>
<dbReference type="AlphaFoldDB" id="A0A9D4QVR4"/>
<organism evidence="1 2">
    <name type="scientific">Dreissena polymorpha</name>
    <name type="common">Zebra mussel</name>
    <name type="synonym">Mytilus polymorpha</name>
    <dbReference type="NCBI Taxonomy" id="45954"/>
    <lineage>
        <taxon>Eukaryota</taxon>
        <taxon>Metazoa</taxon>
        <taxon>Spiralia</taxon>
        <taxon>Lophotrochozoa</taxon>
        <taxon>Mollusca</taxon>
        <taxon>Bivalvia</taxon>
        <taxon>Autobranchia</taxon>
        <taxon>Heteroconchia</taxon>
        <taxon>Euheterodonta</taxon>
        <taxon>Imparidentia</taxon>
        <taxon>Neoheterodontei</taxon>
        <taxon>Myida</taxon>
        <taxon>Dreissenoidea</taxon>
        <taxon>Dreissenidae</taxon>
        <taxon>Dreissena</taxon>
    </lineage>
</organism>
<dbReference type="EMBL" id="JAIWYP010000003">
    <property type="protein sequence ID" value="KAH3845324.1"/>
    <property type="molecule type" value="Genomic_DNA"/>
</dbReference>
<gene>
    <name evidence="1" type="ORF">DPMN_087603</name>
</gene>
<sequence>MYKTTIITNAIKQIANWKRKYTFGKIELVSSKWSSTKHSMPVMLNTPVSTVLSPYKNTAGIATMIAKMHETRHIVCIRAVFISTTSKVQIARCLSAAMNTNIKTDAATRNTCKDLNVLHASTDGNSYG</sequence>
<accession>A0A9D4QVR4</accession>
<proteinExistence type="predicted"/>
<name>A0A9D4QVR4_DREPO</name>
<keyword evidence="2" id="KW-1185">Reference proteome</keyword>